<comment type="caution">
    <text evidence="1">The sequence shown here is derived from an EMBL/GenBank/DDBJ whole genome shotgun (WGS) entry which is preliminary data.</text>
</comment>
<evidence type="ECO:0008006" key="3">
    <source>
        <dbReference type="Google" id="ProtNLM"/>
    </source>
</evidence>
<protein>
    <recommendedName>
        <fullName evidence="3">F-box domain-containing protein</fullName>
    </recommendedName>
</protein>
<dbReference type="OrthoDB" id="2971629at2759"/>
<keyword evidence="2" id="KW-1185">Reference proteome</keyword>
<dbReference type="EMBL" id="JACAZH010000002">
    <property type="protein sequence ID" value="KAF7375740.1"/>
    <property type="molecule type" value="Genomic_DNA"/>
</dbReference>
<dbReference type="AlphaFoldDB" id="A0A8H6ZHN8"/>
<accession>A0A8H6ZHN8</accession>
<evidence type="ECO:0000313" key="1">
    <source>
        <dbReference type="EMBL" id="KAF7375740.1"/>
    </source>
</evidence>
<name>A0A8H6ZHN8_9AGAR</name>
<evidence type="ECO:0000313" key="2">
    <source>
        <dbReference type="Proteomes" id="UP000623467"/>
    </source>
</evidence>
<dbReference type="Proteomes" id="UP000623467">
    <property type="component" value="Unassembled WGS sequence"/>
</dbReference>
<gene>
    <name evidence="1" type="ORF">MSAN_00463600</name>
</gene>
<reference evidence="1" key="1">
    <citation type="submission" date="2020-05" db="EMBL/GenBank/DDBJ databases">
        <title>Mycena genomes resolve the evolution of fungal bioluminescence.</title>
        <authorList>
            <person name="Tsai I.J."/>
        </authorList>
    </citation>
    <scope>NUCLEOTIDE SEQUENCE</scope>
    <source>
        <strain evidence="1">160909Yilan</strain>
    </source>
</reference>
<sequence>MASSPIFSDELLLTLFEHFTDMDLLSLAIVSKHIHDVALMAYLGRYGITDANIQANSFQTTGGAVCALCVARFITRIDSLRVQFVRKNFERDVAAFSSLVQRRRIKFVEIEFPPLKRRGIQDHIESLTLDAISLYRSRPAITVSPLTVSVVRPRKASPVRRLVARLRLLRAVHEPTVHQEQFDDIFTIFSLFRLAGVIPRVSIHTFNSPAPIGSLIVLFPQRISNLRFPLDLRLSPSEMGELLTHLTLPCLYNIDMLSSIVPETALRTFLCRHSTLQSLRLLGCLTEEQLGSPPTPLLPSHTLPQLEHIFGSTRLVALILQSSQQFPKLIVATVELPGTRSTRPKESYHSAVRGLARRPTLDTLVLHIASWAPWNVPDFTAMTAPERELLHVIDLRLTFRGRSRPPRFVVLVEWLRLFGSLQRVMMFDSPKPEPLCVLLRKEFPNIAFTAFFSKEGLNPGQAP</sequence>
<organism evidence="1 2">
    <name type="scientific">Mycena sanguinolenta</name>
    <dbReference type="NCBI Taxonomy" id="230812"/>
    <lineage>
        <taxon>Eukaryota</taxon>
        <taxon>Fungi</taxon>
        <taxon>Dikarya</taxon>
        <taxon>Basidiomycota</taxon>
        <taxon>Agaricomycotina</taxon>
        <taxon>Agaricomycetes</taxon>
        <taxon>Agaricomycetidae</taxon>
        <taxon>Agaricales</taxon>
        <taxon>Marasmiineae</taxon>
        <taxon>Mycenaceae</taxon>
        <taxon>Mycena</taxon>
    </lineage>
</organism>
<proteinExistence type="predicted"/>